<dbReference type="Gene3D" id="3.40.50.720">
    <property type="entry name" value="NAD(P)-binding Rossmann-like Domain"/>
    <property type="match status" value="1"/>
</dbReference>
<dbReference type="FunFam" id="1.10.3730.10:FF:000001">
    <property type="entry name" value="Pyrroline-5-carboxylate reductase"/>
    <property type="match status" value="1"/>
</dbReference>
<dbReference type="Pfam" id="PF03807">
    <property type="entry name" value="F420_oxidored"/>
    <property type="match status" value="1"/>
</dbReference>
<evidence type="ECO:0000313" key="15">
    <source>
        <dbReference type="Proteomes" id="UP000193006"/>
    </source>
</evidence>
<sequence>MLENKTITFLGAGSMAEAVIGGLVRLQVVAPQQIIATNLSDQEKLNYLEQEYGIRTNSNRAEAVKEGDIIILAMKPKHVKDAIDAVQSMTNESQLFVSVLAGIPTSYIEDLLGHQAGVIRTMPNTSAKVGASATGICKGSYATNQQLNEVEQLFSAVGTVTVVTEDKLDAVTGIAGSGPAYFYYVVEAMELAAEQAGLSKEEAATLISQTIVGVGKRLQSTKKSSRELYQEVMSPNGTTEAGIKVLEERQTQEAVTDAITRAIERSKELGSVFLNTNK</sequence>
<gene>
    <name evidence="14" type="primary">proC_3</name>
    <name evidence="9" type="synonym">proC</name>
    <name evidence="14" type="ORF">BkAM31D_06085</name>
</gene>
<dbReference type="InterPro" id="IPR008927">
    <property type="entry name" value="6-PGluconate_DH-like_C_sf"/>
</dbReference>
<evidence type="ECO:0000256" key="4">
    <source>
        <dbReference type="ARBA" id="ARBA00022605"/>
    </source>
</evidence>
<dbReference type="Proteomes" id="UP000193006">
    <property type="component" value="Chromosome"/>
</dbReference>
<keyword evidence="6 9" id="KW-0521">NADP</keyword>
<evidence type="ECO:0000259" key="13">
    <source>
        <dbReference type="Pfam" id="PF14748"/>
    </source>
</evidence>
<feature type="domain" description="Pyrroline-5-carboxylate reductase catalytic N-terminal" evidence="12">
    <location>
        <begin position="6"/>
        <end position="102"/>
    </location>
</feature>
<comment type="subcellular location">
    <subcellularLocation>
        <location evidence="1 9">Cytoplasm</location>
    </subcellularLocation>
</comment>
<protein>
    <recommendedName>
        <fullName evidence="9 10">Pyrroline-5-carboxylate reductase</fullName>
        <shortName evidence="9">P5C reductase</shortName>
        <shortName evidence="9">P5CR</shortName>
        <ecNumber evidence="9 10">1.5.1.2</ecNumber>
    </recommendedName>
    <alternativeName>
        <fullName evidence="9">PCA reductase</fullName>
    </alternativeName>
</protein>
<dbReference type="STRING" id="199441.BkAM31D_06085"/>
<feature type="binding site" evidence="11">
    <location>
        <begin position="10"/>
        <end position="15"/>
    </location>
    <ligand>
        <name>NADP(+)</name>
        <dbReference type="ChEBI" id="CHEBI:58349"/>
    </ligand>
</feature>
<dbReference type="AlphaFoldDB" id="A0A1X9M7R3"/>
<dbReference type="PANTHER" id="PTHR11645:SF49">
    <property type="entry name" value="PYRROLINE-5-CARBOXYLATE REDUCTASE 1"/>
    <property type="match status" value="1"/>
</dbReference>
<evidence type="ECO:0000256" key="7">
    <source>
        <dbReference type="ARBA" id="ARBA00023002"/>
    </source>
</evidence>
<keyword evidence="5 9" id="KW-0641">Proline biosynthesis</keyword>
<dbReference type="SUPFAM" id="SSF48179">
    <property type="entry name" value="6-phosphogluconate dehydrogenase C-terminal domain-like"/>
    <property type="match status" value="1"/>
</dbReference>
<comment type="pathway">
    <text evidence="9">Amino-acid biosynthesis; L-proline biosynthesis; L-proline from L-glutamate 5-semialdehyde: step 1/1.</text>
</comment>
<keyword evidence="3 9" id="KW-0963">Cytoplasm</keyword>
<evidence type="ECO:0000256" key="9">
    <source>
        <dbReference type="HAMAP-Rule" id="MF_01925"/>
    </source>
</evidence>
<feature type="domain" description="Pyrroline-5-carboxylate reductase dimerisation" evidence="13">
    <location>
        <begin position="165"/>
        <end position="269"/>
    </location>
</feature>
<feature type="binding site" evidence="11">
    <location>
        <begin position="73"/>
        <end position="76"/>
    </location>
    <ligand>
        <name>NADP(+)</name>
        <dbReference type="ChEBI" id="CHEBI:58349"/>
    </ligand>
</feature>
<accession>A0A1X9M7R3</accession>
<reference evidence="14 15" key="1">
    <citation type="submission" date="2017-04" db="EMBL/GenBank/DDBJ databases">
        <title>Bacillus krulwichiae AM31D Genome sequencing and assembly.</title>
        <authorList>
            <person name="Krulwich T.A."/>
            <person name="Anastor L."/>
            <person name="Ehrlich R."/>
            <person name="Ehrlich G.D."/>
            <person name="Janto B."/>
        </authorList>
    </citation>
    <scope>NUCLEOTIDE SEQUENCE [LARGE SCALE GENOMIC DNA]</scope>
    <source>
        <strain evidence="14 15">AM31D</strain>
    </source>
</reference>
<dbReference type="PIRSF" id="PIRSF000193">
    <property type="entry name" value="Pyrrol-5-carb_rd"/>
    <property type="match status" value="1"/>
</dbReference>
<comment type="function">
    <text evidence="8 9">Catalyzes the reduction of 1-pyrroline-5-carboxylate (PCA) to L-proline.</text>
</comment>
<keyword evidence="15" id="KW-1185">Reference proteome</keyword>
<dbReference type="RefSeq" id="WP_084372166.1">
    <property type="nucleotide sequence ID" value="NZ_CP020814.1"/>
</dbReference>
<comment type="similarity">
    <text evidence="2 9">Belongs to the pyrroline-5-carboxylate reductase family.</text>
</comment>
<dbReference type="InterPro" id="IPR036291">
    <property type="entry name" value="NAD(P)-bd_dom_sf"/>
</dbReference>
<dbReference type="FunFam" id="3.40.50.720:FF:000190">
    <property type="entry name" value="Pyrroline-5-carboxylate reductase"/>
    <property type="match status" value="1"/>
</dbReference>
<evidence type="ECO:0000256" key="6">
    <source>
        <dbReference type="ARBA" id="ARBA00022857"/>
    </source>
</evidence>
<dbReference type="InterPro" id="IPR029036">
    <property type="entry name" value="P5CR_dimer"/>
</dbReference>
<evidence type="ECO:0000313" key="14">
    <source>
        <dbReference type="EMBL" id="ARK29458.1"/>
    </source>
</evidence>
<keyword evidence="4 9" id="KW-0028">Amino-acid biosynthesis</keyword>
<dbReference type="InterPro" id="IPR000304">
    <property type="entry name" value="Pyrroline-COOH_reductase"/>
</dbReference>
<evidence type="ECO:0000256" key="5">
    <source>
        <dbReference type="ARBA" id="ARBA00022650"/>
    </source>
</evidence>
<evidence type="ECO:0000256" key="8">
    <source>
        <dbReference type="ARBA" id="ARBA00058118"/>
    </source>
</evidence>
<dbReference type="GO" id="GO:0004735">
    <property type="term" value="F:pyrroline-5-carboxylate reductase activity"/>
    <property type="evidence" value="ECO:0007669"/>
    <property type="project" value="UniProtKB-UniRule"/>
</dbReference>
<evidence type="ECO:0000256" key="11">
    <source>
        <dbReference type="PIRSR" id="PIRSR000193-1"/>
    </source>
</evidence>
<proteinExistence type="inferred from homology"/>
<dbReference type="GO" id="GO:0055129">
    <property type="term" value="P:L-proline biosynthetic process"/>
    <property type="evidence" value="ECO:0007669"/>
    <property type="project" value="UniProtKB-UniRule"/>
</dbReference>
<dbReference type="HAMAP" id="MF_01925">
    <property type="entry name" value="P5C_reductase"/>
    <property type="match status" value="1"/>
</dbReference>
<dbReference type="GO" id="GO:0005737">
    <property type="term" value="C:cytoplasm"/>
    <property type="evidence" value="ECO:0007669"/>
    <property type="project" value="UniProtKB-SubCell"/>
</dbReference>
<evidence type="ECO:0000256" key="3">
    <source>
        <dbReference type="ARBA" id="ARBA00022490"/>
    </source>
</evidence>
<name>A0A1X9M7R3_9BACI</name>
<keyword evidence="7 9" id="KW-0560">Oxidoreductase</keyword>
<evidence type="ECO:0000256" key="2">
    <source>
        <dbReference type="ARBA" id="ARBA00005525"/>
    </source>
</evidence>
<dbReference type="KEGG" id="bkw:BkAM31D_06085"/>
<comment type="catalytic activity">
    <reaction evidence="9">
        <text>L-proline + NAD(+) = (S)-1-pyrroline-5-carboxylate + NADH + 2 H(+)</text>
        <dbReference type="Rhea" id="RHEA:14105"/>
        <dbReference type="ChEBI" id="CHEBI:15378"/>
        <dbReference type="ChEBI" id="CHEBI:17388"/>
        <dbReference type="ChEBI" id="CHEBI:57540"/>
        <dbReference type="ChEBI" id="CHEBI:57945"/>
        <dbReference type="ChEBI" id="CHEBI:60039"/>
        <dbReference type="EC" id="1.5.1.2"/>
    </reaction>
</comment>
<dbReference type="PANTHER" id="PTHR11645">
    <property type="entry name" value="PYRROLINE-5-CARBOXYLATE REDUCTASE"/>
    <property type="match status" value="1"/>
</dbReference>
<evidence type="ECO:0000259" key="12">
    <source>
        <dbReference type="Pfam" id="PF03807"/>
    </source>
</evidence>
<evidence type="ECO:0000256" key="1">
    <source>
        <dbReference type="ARBA" id="ARBA00004496"/>
    </source>
</evidence>
<evidence type="ECO:0000256" key="10">
    <source>
        <dbReference type="NCBIfam" id="TIGR00112"/>
    </source>
</evidence>
<comment type="catalytic activity">
    <reaction evidence="9">
        <text>L-proline + NADP(+) = (S)-1-pyrroline-5-carboxylate + NADPH + 2 H(+)</text>
        <dbReference type="Rhea" id="RHEA:14109"/>
        <dbReference type="ChEBI" id="CHEBI:15378"/>
        <dbReference type="ChEBI" id="CHEBI:17388"/>
        <dbReference type="ChEBI" id="CHEBI:57783"/>
        <dbReference type="ChEBI" id="CHEBI:58349"/>
        <dbReference type="ChEBI" id="CHEBI:60039"/>
        <dbReference type="EC" id="1.5.1.2"/>
    </reaction>
</comment>
<dbReference type="EMBL" id="CP020814">
    <property type="protein sequence ID" value="ARK29458.1"/>
    <property type="molecule type" value="Genomic_DNA"/>
</dbReference>
<dbReference type="SUPFAM" id="SSF51735">
    <property type="entry name" value="NAD(P)-binding Rossmann-fold domains"/>
    <property type="match status" value="1"/>
</dbReference>
<dbReference type="EC" id="1.5.1.2" evidence="9 10"/>
<dbReference type="UniPathway" id="UPA00098">
    <property type="reaction ID" value="UER00361"/>
</dbReference>
<dbReference type="Pfam" id="PF14748">
    <property type="entry name" value="P5CR_dimer"/>
    <property type="match status" value="1"/>
</dbReference>
<dbReference type="Gene3D" id="1.10.3730.10">
    <property type="entry name" value="ProC C-terminal domain-like"/>
    <property type="match status" value="1"/>
</dbReference>
<dbReference type="NCBIfam" id="TIGR00112">
    <property type="entry name" value="proC"/>
    <property type="match status" value="1"/>
</dbReference>
<organism evidence="14 15">
    <name type="scientific">Halalkalibacter krulwichiae</name>
    <dbReference type="NCBI Taxonomy" id="199441"/>
    <lineage>
        <taxon>Bacteria</taxon>
        <taxon>Bacillati</taxon>
        <taxon>Bacillota</taxon>
        <taxon>Bacilli</taxon>
        <taxon>Bacillales</taxon>
        <taxon>Bacillaceae</taxon>
        <taxon>Halalkalibacter</taxon>
    </lineage>
</organism>
<dbReference type="InterPro" id="IPR028939">
    <property type="entry name" value="P5C_Rdtase_cat_N"/>
</dbReference>